<feature type="compositionally biased region" description="Low complexity" evidence="11">
    <location>
        <begin position="115"/>
        <end position="124"/>
    </location>
</feature>
<evidence type="ECO:0000256" key="1">
    <source>
        <dbReference type="ARBA" id="ARBA00004123"/>
    </source>
</evidence>
<keyword evidence="3" id="KW-0808">Transferase</keyword>
<dbReference type="GO" id="GO:0016746">
    <property type="term" value="F:acyltransferase activity"/>
    <property type="evidence" value="ECO:0007669"/>
    <property type="project" value="UniProtKB-KW"/>
</dbReference>
<comment type="similarity">
    <text evidence="2">Belongs to the acetyltransferase family. ECO subfamily.</text>
</comment>
<dbReference type="Pfam" id="PF13880">
    <property type="entry name" value="Acetyltransf_13"/>
    <property type="match status" value="1"/>
</dbReference>
<dbReference type="InterPro" id="IPR028005">
    <property type="entry name" value="AcTrfase_ESCO_Znf_dom"/>
</dbReference>
<keyword evidence="8" id="KW-0131">Cell cycle</keyword>
<dbReference type="GO" id="GO:0008270">
    <property type="term" value="F:zinc ion binding"/>
    <property type="evidence" value="ECO:0007669"/>
    <property type="project" value="UniProtKB-KW"/>
</dbReference>
<accession>A0ABD1ETQ7</accession>
<evidence type="ECO:0000256" key="8">
    <source>
        <dbReference type="ARBA" id="ARBA00023306"/>
    </source>
</evidence>
<comment type="caution">
    <text evidence="14">The sequence shown here is derived from an EMBL/GenBank/DDBJ whole genome shotgun (WGS) entry which is preliminary data.</text>
</comment>
<keyword evidence="7" id="KW-0539">Nucleus</keyword>
<dbReference type="PANTHER" id="PTHR45884:SF2">
    <property type="entry name" value="N-ACETYLTRANSFERASE ECO"/>
    <property type="match status" value="1"/>
</dbReference>
<gene>
    <name evidence="14" type="ORF">ABEB36_007366</name>
</gene>
<keyword evidence="5" id="KW-0863">Zinc-finger</keyword>
<evidence type="ECO:0000256" key="2">
    <source>
        <dbReference type="ARBA" id="ARBA00005816"/>
    </source>
</evidence>
<evidence type="ECO:0000259" key="13">
    <source>
        <dbReference type="Pfam" id="PF13880"/>
    </source>
</evidence>
<evidence type="ECO:0000256" key="3">
    <source>
        <dbReference type="ARBA" id="ARBA00022679"/>
    </source>
</evidence>
<evidence type="ECO:0000256" key="11">
    <source>
        <dbReference type="SAM" id="MobiDB-lite"/>
    </source>
</evidence>
<evidence type="ECO:0000256" key="9">
    <source>
        <dbReference type="ARBA" id="ARBA00023315"/>
    </source>
</evidence>
<sequence>MTSSRRNHLTVDQQRSPFISERRRKLFPAEDQEMESELGCTTPIHWEKNEPFLNARACSESMSPLFLTPGKTHLNDTPKKMASECYIQTPHDSSTKAVLEKKQKTLLEECKSSKRSISSPSSSPERMKSSSLDQKSSKVRTALFPQEPILPTSKFYANSSNKENLLEILRNKKHIIKPIRLNIRKAVSHVSLRKTLGQINKGVGHKIRKPKQRKIGKVPISKSTGKHLESEPALNAYIQDLIELKNKQKNIDKNAIQTNFSSVHDDKNIVRNQSVEIQKEENRTKNNQIKKSSQKLDFSYDFQEEDSETSTNIDNILSLLSNDSPTKLETQNITLEAHSSVIASENSIQLHHNTILSPISQMCDVTSGLAIHSPSKSRNSSLLPKISQVSKALSFDSSDKNVSPESKMYPIFYSVQRGEKRANSDVLSNDSKKMKGAKEVTTRSSILRSNGLKRLPSDQMLLDAGQKRFGVTICYDCNTLYHMGDPNDEVEHCRYHNADNVLHFMGWKNERVVANISNDSRIIKILPNDSKIWHKKVENLMKLINRELGNGDMCYDITESQVYLYIKNRVIAGCAVAMTPKGDGHRMLNTLSGIAMCSEESYPIKCGISYIWVEHQHRKQGVASSLLDAVKNNFIFGETLSNDEIGLSSPTEAGSAFAEKYFKTPNYMVYFV</sequence>
<dbReference type="InterPro" id="IPR028009">
    <property type="entry name" value="ESCO_Acetyltransf_dom"/>
</dbReference>
<feature type="region of interest" description="Disordered" evidence="11">
    <location>
        <begin position="109"/>
        <end position="138"/>
    </location>
</feature>
<evidence type="ECO:0008006" key="16">
    <source>
        <dbReference type="Google" id="ProtNLM"/>
    </source>
</evidence>
<dbReference type="AlphaFoldDB" id="A0ABD1ETQ7"/>
<evidence type="ECO:0000256" key="10">
    <source>
        <dbReference type="SAM" id="Coils"/>
    </source>
</evidence>
<dbReference type="Proteomes" id="UP001566132">
    <property type="component" value="Unassembled WGS sequence"/>
</dbReference>
<evidence type="ECO:0000259" key="12">
    <source>
        <dbReference type="Pfam" id="PF13878"/>
    </source>
</evidence>
<feature type="coiled-coil region" evidence="10">
    <location>
        <begin position="234"/>
        <end position="295"/>
    </location>
</feature>
<dbReference type="GO" id="GO:0005634">
    <property type="term" value="C:nucleus"/>
    <property type="evidence" value="ECO:0007669"/>
    <property type="project" value="UniProtKB-SubCell"/>
</dbReference>
<keyword evidence="6" id="KW-0862">Zinc</keyword>
<evidence type="ECO:0000256" key="7">
    <source>
        <dbReference type="ARBA" id="ARBA00023242"/>
    </source>
</evidence>
<dbReference type="EMBL" id="JBDJPC010000005">
    <property type="protein sequence ID" value="KAL1502188.1"/>
    <property type="molecule type" value="Genomic_DNA"/>
</dbReference>
<feature type="domain" description="N-acetyltransferase ESCO zinc-finger" evidence="12">
    <location>
        <begin position="459"/>
        <end position="497"/>
    </location>
</feature>
<evidence type="ECO:0000256" key="5">
    <source>
        <dbReference type="ARBA" id="ARBA00022771"/>
    </source>
</evidence>
<comment type="subcellular location">
    <subcellularLocation>
        <location evidence="1">Nucleus</location>
    </subcellularLocation>
</comment>
<organism evidence="14 15">
    <name type="scientific">Hypothenemus hampei</name>
    <name type="common">Coffee berry borer</name>
    <dbReference type="NCBI Taxonomy" id="57062"/>
    <lineage>
        <taxon>Eukaryota</taxon>
        <taxon>Metazoa</taxon>
        <taxon>Ecdysozoa</taxon>
        <taxon>Arthropoda</taxon>
        <taxon>Hexapoda</taxon>
        <taxon>Insecta</taxon>
        <taxon>Pterygota</taxon>
        <taxon>Neoptera</taxon>
        <taxon>Endopterygota</taxon>
        <taxon>Coleoptera</taxon>
        <taxon>Polyphaga</taxon>
        <taxon>Cucujiformia</taxon>
        <taxon>Curculionidae</taxon>
        <taxon>Scolytinae</taxon>
        <taxon>Hypothenemus</taxon>
    </lineage>
</organism>
<keyword evidence="10" id="KW-0175">Coiled coil</keyword>
<proteinExistence type="inferred from homology"/>
<evidence type="ECO:0000256" key="4">
    <source>
        <dbReference type="ARBA" id="ARBA00022723"/>
    </source>
</evidence>
<evidence type="ECO:0000313" key="14">
    <source>
        <dbReference type="EMBL" id="KAL1502188.1"/>
    </source>
</evidence>
<protein>
    <recommendedName>
        <fullName evidence="16">N-acetyltransferase ESCO2</fullName>
    </recommendedName>
</protein>
<name>A0ABD1ETQ7_HYPHA</name>
<evidence type="ECO:0000313" key="15">
    <source>
        <dbReference type="Proteomes" id="UP001566132"/>
    </source>
</evidence>
<dbReference type="Pfam" id="PF13878">
    <property type="entry name" value="zf-C2H2_3"/>
    <property type="match status" value="1"/>
</dbReference>
<reference evidence="14 15" key="1">
    <citation type="submission" date="2024-05" db="EMBL/GenBank/DDBJ databases">
        <title>Genetic variation in Jamaican populations of the coffee berry borer (Hypothenemus hampei).</title>
        <authorList>
            <person name="Errbii M."/>
            <person name="Myrie A."/>
        </authorList>
    </citation>
    <scope>NUCLEOTIDE SEQUENCE [LARGE SCALE GENOMIC DNA]</scope>
    <source>
        <strain evidence="14">JA-Hopewell-2020-01-JO</strain>
        <tissue evidence="14">Whole body</tissue>
    </source>
</reference>
<keyword evidence="9" id="KW-0012">Acyltransferase</keyword>
<dbReference type="PANTHER" id="PTHR45884">
    <property type="entry name" value="N-ACETYLTRANSFERASE ECO"/>
    <property type="match status" value="1"/>
</dbReference>
<keyword evidence="15" id="KW-1185">Reference proteome</keyword>
<evidence type="ECO:0000256" key="6">
    <source>
        <dbReference type="ARBA" id="ARBA00022833"/>
    </source>
</evidence>
<feature type="domain" description="N-acetyltransferase ESCO acetyl-transferase" evidence="13">
    <location>
        <begin position="602"/>
        <end position="670"/>
    </location>
</feature>
<keyword evidence="4" id="KW-0479">Metal-binding</keyword>